<dbReference type="InterPro" id="IPR029787">
    <property type="entry name" value="Nucleotide_cyclase"/>
</dbReference>
<dbReference type="InterPro" id="IPR043128">
    <property type="entry name" value="Rev_trsase/Diguanyl_cyclase"/>
</dbReference>
<proteinExistence type="predicted"/>
<feature type="domain" description="GGDEF" evidence="3">
    <location>
        <begin position="122"/>
        <end position="253"/>
    </location>
</feature>
<evidence type="ECO:0000259" key="2">
    <source>
        <dbReference type="PROSITE" id="PS50883"/>
    </source>
</evidence>
<evidence type="ECO:0000256" key="1">
    <source>
        <dbReference type="SAM" id="Phobius"/>
    </source>
</evidence>
<evidence type="ECO:0000313" key="4">
    <source>
        <dbReference type="EMBL" id="SFN79099.1"/>
    </source>
</evidence>
<organism evidence="4 5">
    <name type="scientific">Cohaesibacter marisflavi</name>
    <dbReference type="NCBI Taxonomy" id="655353"/>
    <lineage>
        <taxon>Bacteria</taxon>
        <taxon>Pseudomonadati</taxon>
        <taxon>Pseudomonadota</taxon>
        <taxon>Alphaproteobacteria</taxon>
        <taxon>Hyphomicrobiales</taxon>
        <taxon>Cohaesibacteraceae</taxon>
    </lineage>
</organism>
<dbReference type="PANTHER" id="PTHR44757">
    <property type="entry name" value="DIGUANYLATE CYCLASE DGCP"/>
    <property type="match status" value="1"/>
</dbReference>
<dbReference type="Gene3D" id="3.20.20.450">
    <property type="entry name" value="EAL domain"/>
    <property type="match status" value="1"/>
</dbReference>
<dbReference type="PROSITE" id="PS50887">
    <property type="entry name" value="GGDEF"/>
    <property type="match status" value="1"/>
</dbReference>
<keyword evidence="1" id="KW-0472">Membrane</keyword>
<dbReference type="PANTHER" id="PTHR44757:SF2">
    <property type="entry name" value="BIOFILM ARCHITECTURE MAINTENANCE PROTEIN MBAA"/>
    <property type="match status" value="1"/>
</dbReference>
<dbReference type="Pfam" id="PF00990">
    <property type="entry name" value="GGDEF"/>
    <property type="match status" value="1"/>
</dbReference>
<protein>
    <submittedName>
        <fullName evidence="4">Diguanylate cyclase (GGDEF) domain-containing protein</fullName>
    </submittedName>
</protein>
<dbReference type="OrthoDB" id="9814202at2"/>
<keyword evidence="1" id="KW-1133">Transmembrane helix</keyword>
<dbReference type="InterPro" id="IPR035919">
    <property type="entry name" value="EAL_sf"/>
</dbReference>
<dbReference type="Gene3D" id="3.30.70.270">
    <property type="match status" value="1"/>
</dbReference>
<dbReference type="InterPro" id="IPR052155">
    <property type="entry name" value="Biofilm_reg_signaling"/>
</dbReference>
<dbReference type="SUPFAM" id="SSF55073">
    <property type="entry name" value="Nucleotide cyclase"/>
    <property type="match status" value="1"/>
</dbReference>
<reference evidence="4 5" key="1">
    <citation type="submission" date="2016-10" db="EMBL/GenBank/DDBJ databases">
        <authorList>
            <person name="de Groot N.N."/>
        </authorList>
    </citation>
    <scope>NUCLEOTIDE SEQUENCE [LARGE SCALE GENOMIC DNA]</scope>
    <source>
        <strain evidence="4 5">CGMCC 1.9157</strain>
    </source>
</reference>
<keyword evidence="5" id="KW-1185">Reference proteome</keyword>
<feature type="transmembrane region" description="Helical" evidence="1">
    <location>
        <begin position="12"/>
        <end position="31"/>
    </location>
</feature>
<dbReference type="SMART" id="SM00267">
    <property type="entry name" value="GGDEF"/>
    <property type="match status" value="1"/>
</dbReference>
<dbReference type="InterPro" id="IPR001633">
    <property type="entry name" value="EAL_dom"/>
</dbReference>
<name>A0A1I5BWB2_9HYPH</name>
<dbReference type="Pfam" id="PF00563">
    <property type="entry name" value="EAL"/>
    <property type="match status" value="1"/>
</dbReference>
<dbReference type="CDD" id="cd01948">
    <property type="entry name" value="EAL"/>
    <property type="match status" value="1"/>
</dbReference>
<dbReference type="EMBL" id="FOVR01000002">
    <property type="protein sequence ID" value="SFN79099.1"/>
    <property type="molecule type" value="Genomic_DNA"/>
</dbReference>
<dbReference type="NCBIfam" id="TIGR00254">
    <property type="entry name" value="GGDEF"/>
    <property type="match status" value="1"/>
</dbReference>
<evidence type="ECO:0000259" key="3">
    <source>
        <dbReference type="PROSITE" id="PS50887"/>
    </source>
</evidence>
<dbReference type="CDD" id="cd01949">
    <property type="entry name" value="GGDEF"/>
    <property type="match status" value="1"/>
</dbReference>
<feature type="domain" description="EAL" evidence="2">
    <location>
        <begin position="262"/>
        <end position="512"/>
    </location>
</feature>
<dbReference type="Proteomes" id="UP000199236">
    <property type="component" value="Unassembled WGS sequence"/>
</dbReference>
<dbReference type="RefSeq" id="WP_090069045.1">
    <property type="nucleotide sequence ID" value="NZ_FOVR01000002.1"/>
</dbReference>
<sequence>MSVVAFGKKYLELGIVMSIAAMFWLVGASYDVFEVFNSYSRSHESYEVDELVWAILCFGNAGLFYMLRYQLQKNKEIKRRIRAEDDLEWLSKHDSLTRLPNRRYLQKLMDDNCCEAYTAKFKRFGLLSLDLNDFKKANDLLGHKAGDTVLKEISERIMNAKGVELAFRLGGDEFLAFTNIPSNTDPVVFADEIARQLVRPIEVDGTTQIVGVSVGLSILGEDADTLSDAIHFADLAMYSAKRSRTKRVARFEPEMLITNMERAQLEKDLLNAIANNEIKPFYQPLVDLETGEISGFEALARWNRKGHGFVPPTEFIRIAEEIGVITELSDHLLRVACLDAQKWPDTVSLSFNISPLQLSDPHLGLRILKLLNEVDFPPHRLELEITETALINELDTATEIIYQMHQLGIRISLDDFGTGYSNLSQLSHLDFNKIKIDRSFIDSFQTDEKRMTIVKSMLALGSSLGMETTAEGVETSNQLAALIELGCSRGQGYYLGTPASSEETLKLLETPHSRGFTANA</sequence>
<keyword evidence="1" id="KW-0812">Transmembrane</keyword>
<dbReference type="STRING" id="655353.SAMN04488056_10225"/>
<dbReference type="SUPFAM" id="SSF141868">
    <property type="entry name" value="EAL domain-like"/>
    <property type="match status" value="1"/>
</dbReference>
<feature type="transmembrane region" description="Helical" evidence="1">
    <location>
        <begin position="51"/>
        <end position="71"/>
    </location>
</feature>
<dbReference type="InterPro" id="IPR000160">
    <property type="entry name" value="GGDEF_dom"/>
</dbReference>
<accession>A0A1I5BWB2</accession>
<dbReference type="PROSITE" id="PS50883">
    <property type="entry name" value="EAL"/>
    <property type="match status" value="1"/>
</dbReference>
<evidence type="ECO:0000313" key="5">
    <source>
        <dbReference type="Proteomes" id="UP000199236"/>
    </source>
</evidence>
<gene>
    <name evidence="4" type="ORF">SAMN04488056_10225</name>
</gene>
<dbReference type="SMART" id="SM00052">
    <property type="entry name" value="EAL"/>
    <property type="match status" value="1"/>
</dbReference>
<dbReference type="AlphaFoldDB" id="A0A1I5BWB2"/>